<reference evidence="1" key="1">
    <citation type="submission" date="2024-07" db="EMBL/GenBank/DDBJ databases">
        <title>Metagenome and Metagenome-Assembled Genomes of Archaea from a hot spring from the geothermal field of Los Azufres, Mexico.</title>
        <authorList>
            <person name="Marin-Paredes R."/>
            <person name="Martinez-Romero E."/>
            <person name="Servin-Garciduenas L.E."/>
        </authorList>
    </citation>
    <scope>NUCLEOTIDE SEQUENCE</scope>
</reference>
<accession>A0ACC6V071</accession>
<gene>
    <name evidence="1" type="ORF">TU35_003745</name>
</gene>
<evidence type="ECO:0000313" key="2">
    <source>
        <dbReference type="Proteomes" id="UP000033636"/>
    </source>
</evidence>
<dbReference type="Proteomes" id="UP000033636">
    <property type="component" value="Unassembled WGS sequence"/>
</dbReference>
<name>A0ACC6V071_9CREN</name>
<protein>
    <submittedName>
        <fullName evidence="1">Uncharacterized protein</fullName>
    </submittedName>
</protein>
<comment type="caution">
    <text evidence="1">The sequence shown here is derived from an EMBL/GenBank/DDBJ whole genome shotgun (WGS) entry which is preliminary data.</text>
</comment>
<sequence length="213" mass="22777">MAKREDKRKKGRRGGRVFIIAIIAIIFAEIGWVLATSGFNILGLFRPRQTALTAAALLENTQMWAITQSGLLPTTTPPPIYNDSIIYITVAGIPPSPTLLNSTTPVYVVVLNPLFGDFSPNAPAYFYAALFNGNYTIASRYQGKVFIVTPGQSTNQMSAVFEWIDAALMQNGVTLTGSGQQLLQSLSNELPIVVVVKGGVAAQVFVGQGAALA</sequence>
<proteinExistence type="predicted"/>
<evidence type="ECO:0000313" key="1">
    <source>
        <dbReference type="EMBL" id="MFB6490353.1"/>
    </source>
</evidence>
<dbReference type="EMBL" id="JZWT02000007">
    <property type="protein sequence ID" value="MFB6490353.1"/>
    <property type="molecule type" value="Genomic_DNA"/>
</dbReference>
<organism evidence="1 2">
    <name type="scientific">Thermoproteus sp. AZ2</name>
    <dbReference type="NCBI Taxonomy" id="1609232"/>
    <lineage>
        <taxon>Archaea</taxon>
        <taxon>Thermoproteota</taxon>
        <taxon>Thermoprotei</taxon>
        <taxon>Thermoproteales</taxon>
        <taxon>Thermoproteaceae</taxon>
        <taxon>Thermoproteus</taxon>
    </lineage>
</organism>